<reference evidence="5 6" key="1">
    <citation type="submission" date="2021-03" db="EMBL/GenBank/DDBJ databases">
        <title>Whole genome shotgun sequence of Actinoplanes toevensis NBRC 105298.</title>
        <authorList>
            <person name="Komaki H."/>
            <person name="Tamura T."/>
        </authorList>
    </citation>
    <scope>NUCLEOTIDE SEQUENCE [LARGE SCALE GENOMIC DNA]</scope>
    <source>
        <strain evidence="5 6">NBRC 105298</strain>
    </source>
</reference>
<keyword evidence="1" id="KW-0328">Glycosyltransferase</keyword>
<dbReference type="CDD" id="cd03801">
    <property type="entry name" value="GT4_PimA-like"/>
    <property type="match status" value="1"/>
</dbReference>
<dbReference type="RefSeq" id="WP_246607362.1">
    <property type="nucleotide sequence ID" value="NZ_BOQN01000063.1"/>
</dbReference>
<dbReference type="EMBL" id="BOQN01000063">
    <property type="protein sequence ID" value="GIM93076.1"/>
    <property type="molecule type" value="Genomic_DNA"/>
</dbReference>
<protein>
    <submittedName>
        <fullName evidence="5">Glycogen synthase</fullName>
    </submittedName>
</protein>
<dbReference type="PANTHER" id="PTHR45947:SF3">
    <property type="entry name" value="SULFOQUINOVOSYL TRANSFERASE SQD2"/>
    <property type="match status" value="1"/>
</dbReference>
<proteinExistence type="predicted"/>
<feature type="domain" description="Glycosyltransferase subfamily 4-like N-terminal" evidence="4">
    <location>
        <begin position="19"/>
        <end position="182"/>
    </location>
</feature>
<accession>A0A919TDY5</accession>
<dbReference type="InterPro" id="IPR028098">
    <property type="entry name" value="Glyco_trans_4-like_N"/>
</dbReference>
<dbReference type="InterPro" id="IPR050194">
    <property type="entry name" value="Glycosyltransferase_grp1"/>
</dbReference>
<dbReference type="Proteomes" id="UP000677082">
    <property type="component" value="Unassembled WGS sequence"/>
</dbReference>
<evidence type="ECO:0000259" key="4">
    <source>
        <dbReference type="Pfam" id="PF13439"/>
    </source>
</evidence>
<evidence type="ECO:0000256" key="1">
    <source>
        <dbReference type="ARBA" id="ARBA00022676"/>
    </source>
</evidence>
<evidence type="ECO:0000313" key="6">
    <source>
        <dbReference type="Proteomes" id="UP000677082"/>
    </source>
</evidence>
<dbReference type="GO" id="GO:0009250">
    <property type="term" value="P:glucan biosynthetic process"/>
    <property type="evidence" value="ECO:0007669"/>
    <property type="project" value="InterPro"/>
</dbReference>
<keyword evidence="6" id="KW-1185">Reference proteome</keyword>
<dbReference type="InterPro" id="IPR011875">
    <property type="entry name" value="M1P_synthase"/>
</dbReference>
<keyword evidence="2" id="KW-0808">Transferase</keyword>
<sequence>MTTSLRVDLITREYPPEVYGGAGVHLEYLARDLRPLADVRVHCFGAPRSEPGVTAYPDLAELSGANAALRTMGVDLAMAAGCEGTNIVHSHTWYANFAGHTAKLLHGVPHVVTTHSLEPLRPWKAEQLGGGYALSSFCERVAIENADAIIAVSGGMRRDVLTAYPTVDPDKVRVVYNGIDTAQYTPDRGTDVIDRLGIDLDRPSVVFVGRITRQKGLPYLMRACHDLPPETQIVLLAGAPDTPEIAAEVAGLADDLRRARDERGVIWVQEMLPKHEVVQVLTHATVFVCPSIYEPMGIVNLEAMACETAVVATATGGIPEVVADGETGLLVPIEQLSDGTGTPVSPEKFVADLAAAMTTLIRDPQRAATMGVAGRRRAVEKFSWSRIASDTLEVYNSVL</sequence>
<feature type="domain" description="Glycosyl transferase family 1" evidence="3">
    <location>
        <begin position="194"/>
        <end position="334"/>
    </location>
</feature>
<dbReference type="AlphaFoldDB" id="A0A919TDY5"/>
<dbReference type="PANTHER" id="PTHR45947">
    <property type="entry name" value="SULFOQUINOVOSYL TRANSFERASE SQD2"/>
    <property type="match status" value="1"/>
</dbReference>
<evidence type="ECO:0000259" key="3">
    <source>
        <dbReference type="Pfam" id="PF00534"/>
    </source>
</evidence>
<evidence type="ECO:0000256" key="2">
    <source>
        <dbReference type="ARBA" id="ARBA00022679"/>
    </source>
</evidence>
<organism evidence="5 6">
    <name type="scientific">Paractinoplanes toevensis</name>
    <dbReference type="NCBI Taxonomy" id="571911"/>
    <lineage>
        <taxon>Bacteria</taxon>
        <taxon>Bacillati</taxon>
        <taxon>Actinomycetota</taxon>
        <taxon>Actinomycetes</taxon>
        <taxon>Micromonosporales</taxon>
        <taxon>Micromonosporaceae</taxon>
        <taxon>Paractinoplanes</taxon>
    </lineage>
</organism>
<dbReference type="Pfam" id="PF13439">
    <property type="entry name" value="Glyco_transf_4"/>
    <property type="match status" value="1"/>
</dbReference>
<gene>
    <name evidence="5" type="ORF">Ato02nite_048690</name>
</gene>
<dbReference type="SUPFAM" id="SSF53756">
    <property type="entry name" value="UDP-Glycosyltransferase/glycogen phosphorylase"/>
    <property type="match status" value="1"/>
</dbReference>
<evidence type="ECO:0000313" key="5">
    <source>
        <dbReference type="EMBL" id="GIM93076.1"/>
    </source>
</evidence>
<dbReference type="GO" id="GO:1901137">
    <property type="term" value="P:carbohydrate derivative biosynthetic process"/>
    <property type="evidence" value="ECO:0007669"/>
    <property type="project" value="UniProtKB-ARBA"/>
</dbReference>
<name>A0A919TDY5_9ACTN</name>
<comment type="caution">
    <text evidence="5">The sequence shown here is derived from an EMBL/GenBank/DDBJ whole genome shotgun (WGS) entry which is preliminary data.</text>
</comment>
<dbReference type="Gene3D" id="3.40.50.2000">
    <property type="entry name" value="Glycogen Phosphorylase B"/>
    <property type="match status" value="2"/>
</dbReference>
<dbReference type="InterPro" id="IPR001296">
    <property type="entry name" value="Glyco_trans_1"/>
</dbReference>
<dbReference type="GO" id="GO:0016757">
    <property type="term" value="F:glycosyltransferase activity"/>
    <property type="evidence" value="ECO:0007669"/>
    <property type="project" value="UniProtKB-KW"/>
</dbReference>
<dbReference type="NCBIfam" id="TIGR02149">
    <property type="entry name" value="glgA_Coryne"/>
    <property type="match status" value="1"/>
</dbReference>
<dbReference type="Pfam" id="PF00534">
    <property type="entry name" value="Glycos_transf_1"/>
    <property type="match status" value="1"/>
</dbReference>